<dbReference type="GO" id="GO:0016787">
    <property type="term" value="F:hydrolase activity"/>
    <property type="evidence" value="ECO:0007669"/>
    <property type="project" value="UniProtKB-KW"/>
</dbReference>
<dbReference type="InterPro" id="IPR037459">
    <property type="entry name" value="RhgT-like"/>
</dbReference>
<sequence>MCDQTSAPYAGWGRRLPQFLRGDVAVSDYADPGDSTQSFLDDPLLFDAVEARIQRGDPVLVQLGHNGKSTTAEVCRANLTEMAERVVARGGEPVFVTPVVRRRLRHDGTLDSVALHVMAANLPVGTRAPAAEPNVPLIDLTALAKDLWKGWVRRGPRISIRPGSPVTTRTPRCTVRRASPSSWHAR</sequence>
<protein>
    <submittedName>
        <fullName evidence="4">Uncharacterized protein</fullName>
    </submittedName>
</protein>
<keyword evidence="2" id="KW-0378">Hydrolase</keyword>
<organism evidence="4 5">
    <name type="scientific">Streptomyces ruber</name>
    <dbReference type="NCBI Taxonomy" id="83378"/>
    <lineage>
        <taxon>Bacteria</taxon>
        <taxon>Bacillati</taxon>
        <taxon>Actinomycetota</taxon>
        <taxon>Actinomycetes</taxon>
        <taxon>Kitasatosporales</taxon>
        <taxon>Streptomycetaceae</taxon>
        <taxon>Streptomyces</taxon>
    </lineage>
</organism>
<evidence type="ECO:0000313" key="5">
    <source>
        <dbReference type="Proteomes" id="UP000620156"/>
    </source>
</evidence>
<dbReference type="PANTHER" id="PTHR43695:SF1">
    <property type="entry name" value="RHAMNOGALACTURONAN ACETYLESTERASE"/>
    <property type="match status" value="1"/>
</dbReference>
<evidence type="ECO:0000313" key="4">
    <source>
        <dbReference type="EMBL" id="GGQ83094.1"/>
    </source>
</evidence>
<feature type="compositionally biased region" description="Low complexity" evidence="3">
    <location>
        <begin position="165"/>
        <end position="177"/>
    </location>
</feature>
<evidence type="ECO:0000256" key="3">
    <source>
        <dbReference type="SAM" id="MobiDB-lite"/>
    </source>
</evidence>
<dbReference type="RefSeq" id="WP_308429842.1">
    <property type="nucleotide sequence ID" value="NZ_BMQK01000020.1"/>
</dbReference>
<dbReference type="SUPFAM" id="SSF52266">
    <property type="entry name" value="SGNH hydrolase"/>
    <property type="match status" value="1"/>
</dbReference>
<accession>A0A918EZ27</accession>
<dbReference type="EMBL" id="BMQK01000020">
    <property type="protein sequence ID" value="GGQ83094.1"/>
    <property type="molecule type" value="Genomic_DNA"/>
</dbReference>
<evidence type="ECO:0000256" key="2">
    <source>
        <dbReference type="ARBA" id="ARBA00022801"/>
    </source>
</evidence>
<proteinExistence type="inferred from homology"/>
<dbReference type="AlphaFoldDB" id="A0A918EZ27"/>
<evidence type="ECO:0000256" key="1">
    <source>
        <dbReference type="ARBA" id="ARBA00008668"/>
    </source>
</evidence>
<reference evidence="4" key="2">
    <citation type="submission" date="2020-09" db="EMBL/GenBank/DDBJ databases">
        <authorList>
            <person name="Sun Q."/>
            <person name="Ohkuma M."/>
        </authorList>
    </citation>
    <scope>NUCLEOTIDE SEQUENCE</scope>
    <source>
        <strain evidence="4">JCM 3131</strain>
    </source>
</reference>
<name>A0A918EZ27_9ACTN</name>
<comment type="similarity">
    <text evidence="1">Belongs to the 'GDSL' lipolytic enzyme family.</text>
</comment>
<dbReference type="Gene3D" id="3.40.50.1110">
    <property type="entry name" value="SGNH hydrolase"/>
    <property type="match status" value="1"/>
</dbReference>
<gene>
    <name evidence="4" type="ORF">GCM10010145_60960</name>
</gene>
<reference evidence="4" key="1">
    <citation type="journal article" date="2014" name="Int. J. Syst. Evol. Microbiol.">
        <title>Complete genome sequence of Corynebacterium casei LMG S-19264T (=DSM 44701T), isolated from a smear-ripened cheese.</title>
        <authorList>
            <consortium name="US DOE Joint Genome Institute (JGI-PGF)"/>
            <person name="Walter F."/>
            <person name="Albersmeier A."/>
            <person name="Kalinowski J."/>
            <person name="Ruckert C."/>
        </authorList>
    </citation>
    <scope>NUCLEOTIDE SEQUENCE</scope>
    <source>
        <strain evidence="4">JCM 3131</strain>
    </source>
</reference>
<feature type="region of interest" description="Disordered" evidence="3">
    <location>
        <begin position="162"/>
        <end position="186"/>
    </location>
</feature>
<keyword evidence="5" id="KW-1185">Reference proteome</keyword>
<comment type="caution">
    <text evidence="4">The sequence shown here is derived from an EMBL/GenBank/DDBJ whole genome shotgun (WGS) entry which is preliminary data.</text>
</comment>
<dbReference type="InterPro" id="IPR036514">
    <property type="entry name" value="SGNH_hydro_sf"/>
</dbReference>
<dbReference type="Proteomes" id="UP000620156">
    <property type="component" value="Unassembled WGS sequence"/>
</dbReference>
<dbReference type="PANTHER" id="PTHR43695">
    <property type="entry name" value="PUTATIVE (AFU_ORTHOLOGUE AFUA_2G17250)-RELATED"/>
    <property type="match status" value="1"/>
</dbReference>